<accession>A0A4V1NVE2</accession>
<dbReference type="InterPro" id="IPR012338">
    <property type="entry name" value="Beta-lactam/transpept-like"/>
</dbReference>
<evidence type="ECO:0000259" key="3">
    <source>
        <dbReference type="Pfam" id="PF13354"/>
    </source>
</evidence>
<proteinExistence type="predicted"/>
<dbReference type="GO" id="GO:0030655">
    <property type="term" value="P:beta-lactam antibiotic catabolic process"/>
    <property type="evidence" value="ECO:0007669"/>
    <property type="project" value="InterPro"/>
</dbReference>
<sequence length="324" mass="34722">MCAKLSTLLLLLLSASLPCTLAAQQPDAAAPHTMAEDAPLEAALHAAIASHNGHVAVFAEDLATGRTVAIDADTPVQTASVIKLAILYTALEEIRDGKAHFEDKLTLKHSDQVAGSGVLTFFDTPVTLTLKDALTMMIIMSDNTATNLAIDHLGLKNIDDQILALGLKNTWLYKKVFLPADGPMPADQKQFGLGKTTAREMASLFERFVTCNLNPPGTNTAATADDHALCNAAMHMLSNQFYRDSIPRYLEAQDATEAPSEIANKTGALDAVRNDVGVVFTKAGPVVISMFTWGNKDTSWTVDNQAEVLMAKLAKQIVGTWSSK</sequence>
<dbReference type="Proteomes" id="UP000290253">
    <property type="component" value="Unassembled WGS sequence"/>
</dbReference>
<feature type="signal peptide" evidence="2">
    <location>
        <begin position="1"/>
        <end position="22"/>
    </location>
</feature>
<dbReference type="AlphaFoldDB" id="A0A4V1NVE2"/>
<dbReference type="InterPro" id="IPR000871">
    <property type="entry name" value="Beta-lactam_class-A"/>
</dbReference>
<evidence type="ECO:0000313" key="5">
    <source>
        <dbReference type="Proteomes" id="UP000290253"/>
    </source>
</evidence>
<feature type="domain" description="Beta-lactamase class A catalytic" evidence="3">
    <location>
        <begin position="57"/>
        <end position="292"/>
    </location>
</feature>
<evidence type="ECO:0000313" key="4">
    <source>
        <dbReference type="EMBL" id="RXS95460.1"/>
    </source>
</evidence>
<organism evidence="4 5">
    <name type="scientific">Silvibacterium dinghuense</name>
    <dbReference type="NCBI Taxonomy" id="1560006"/>
    <lineage>
        <taxon>Bacteria</taxon>
        <taxon>Pseudomonadati</taxon>
        <taxon>Acidobacteriota</taxon>
        <taxon>Terriglobia</taxon>
        <taxon>Terriglobales</taxon>
        <taxon>Acidobacteriaceae</taxon>
        <taxon>Silvibacterium</taxon>
    </lineage>
</organism>
<keyword evidence="5" id="KW-1185">Reference proteome</keyword>
<comment type="catalytic activity">
    <reaction evidence="1">
        <text>a beta-lactam + H2O = a substituted beta-amino acid</text>
        <dbReference type="Rhea" id="RHEA:20401"/>
        <dbReference type="ChEBI" id="CHEBI:15377"/>
        <dbReference type="ChEBI" id="CHEBI:35627"/>
        <dbReference type="ChEBI" id="CHEBI:140347"/>
        <dbReference type="EC" id="3.5.2.6"/>
    </reaction>
</comment>
<dbReference type="Pfam" id="PF13354">
    <property type="entry name" value="Beta-lactamase2"/>
    <property type="match status" value="1"/>
</dbReference>
<dbReference type="InterPro" id="IPR045155">
    <property type="entry name" value="Beta-lactam_cat"/>
</dbReference>
<keyword evidence="2" id="KW-0732">Signal</keyword>
<gene>
    <name evidence="4" type="ORF">ESZ00_12850</name>
</gene>
<dbReference type="SUPFAM" id="SSF56601">
    <property type="entry name" value="beta-lactamase/transpeptidase-like"/>
    <property type="match status" value="1"/>
</dbReference>
<name>A0A4V1NVE2_9BACT</name>
<reference evidence="4 5" key="1">
    <citation type="journal article" date="2016" name="Int. J. Syst. Evol. Microbiol.">
        <title>Acidipila dinghuensis sp. nov., an acidobacterium isolated from forest soil.</title>
        <authorList>
            <person name="Jiang Y.W."/>
            <person name="Wang J."/>
            <person name="Chen M.H."/>
            <person name="Lv Y.Y."/>
            <person name="Qiu L.H."/>
        </authorList>
    </citation>
    <scope>NUCLEOTIDE SEQUENCE [LARGE SCALE GENOMIC DNA]</scope>
    <source>
        <strain evidence="4 5">DHOF10</strain>
    </source>
</reference>
<keyword evidence="4" id="KW-0378">Hydrolase</keyword>
<protein>
    <submittedName>
        <fullName evidence="4">Serine hydrolase</fullName>
    </submittedName>
</protein>
<dbReference type="EMBL" id="SDMK01000002">
    <property type="protein sequence ID" value="RXS95460.1"/>
    <property type="molecule type" value="Genomic_DNA"/>
</dbReference>
<dbReference type="PANTHER" id="PTHR35333:SF4">
    <property type="entry name" value="SLR0121 PROTEIN"/>
    <property type="match status" value="1"/>
</dbReference>
<evidence type="ECO:0000256" key="2">
    <source>
        <dbReference type="SAM" id="SignalP"/>
    </source>
</evidence>
<dbReference type="PANTHER" id="PTHR35333">
    <property type="entry name" value="BETA-LACTAMASE"/>
    <property type="match status" value="1"/>
</dbReference>
<dbReference type="GO" id="GO:0008800">
    <property type="term" value="F:beta-lactamase activity"/>
    <property type="evidence" value="ECO:0007669"/>
    <property type="project" value="UniProtKB-EC"/>
</dbReference>
<dbReference type="Gene3D" id="3.40.710.10">
    <property type="entry name" value="DD-peptidase/beta-lactamase superfamily"/>
    <property type="match status" value="1"/>
</dbReference>
<feature type="chain" id="PRO_5020427807" evidence="2">
    <location>
        <begin position="23"/>
        <end position="324"/>
    </location>
</feature>
<comment type="caution">
    <text evidence="4">The sequence shown here is derived from an EMBL/GenBank/DDBJ whole genome shotgun (WGS) entry which is preliminary data.</text>
</comment>
<evidence type="ECO:0000256" key="1">
    <source>
        <dbReference type="ARBA" id="ARBA00001526"/>
    </source>
</evidence>
<dbReference type="GO" id="GO:0046677">
    <property type="term" value="P:response to antibiotic"/>
    <property type="evidence" value="ECO:0007669"/>
    <property type="project" value="InterPro"/>
</dbReference>
<dbReference type="OrthoDB" id="9775096at2"/>